<reference evidence="4" key="1">
    <citation type="submission" date="2013-10" db="EMBL/GenBank/DDBJ databases">
        <title>Draft genome sequence of Lactobacillus fermentum NB-22.</title>
        <authorList>
            <person name="Chaplin A.V."/>
            <person name="Shkoporov A.N."/>
            <person name="Khokhlova E.V."/>
            <person name="Efimov B.A."/>
            <person name="Kafarskaia L.I."/>
        </authorList>
    </citation>
    <scope>NUCLEOTIDE SEQUENCE [LARGE SCALE GENOMIC DNA]</scope>
    <source>
        <strain evidence="4">NB-22</strain>
    </source>
</reference>
<protein>
    <submittedName>
        <fullName evidence="3">Membrane protein</fullName>
    </submittedName>
</protein>
<dbReference type="EMBL" id="AYHA01000134">
    <property type="protein sequence ID" value="ESS00875.1"/>
    <property type="molecule type" value="Genomic_DNA"/>
</dbReference>
<evidence type="ECO:0000256" key="2">
    <source>
        <dbReference type="SAM" id="Phobius"/>
    </source>
</evidence>
<proteinExistence type="predicted"/>
<gene>
    <name evidence="3" type="ORF">NB22_07415</name>
</gene>
<evidence type="ECO:0000313" key="4">
    <source>
        <dbReference type="Proteomes" id="UP000018412"/>
    </source>
</evidence>
<keyword evidence="2" id="KW-1133">Transmembrane helix</keyword>
<dbReference type="AlphaFoldDB" id="A0A829LT61"/>
<feature type="transmembrane region" description="Helical" evidence="2">
    <location>
        <begin position="6"/>
        <end position="24"/>
    </location>
</feature>
<reference evidence="3 4" key="2">
    <citation type="journal article" date="2015" name="Genome Announc.">
        <title>Draft Genome Sequence of Lactobacillus fermentum NB-22.</title>
        <authorList>
            <person name="Chaplin A.V."/>
            <person name="Shkoporov A.N."/>
            <person name="Efimov B.A."/>
            <person name="Pikina A.P."/>
            <person name="Borisova O.Y."/>
            <person name="Gladko I.A."/>
            <person name="Postnikova E.A."/>
            <person name="Lordkipanidze A.E."/>
            <person name="Kafarskaia L.I."/>
        </authorList>
    </citation>
    <scope>NUCLEOTIDE SEQUENCE [LARGE SCALE GENOMIC DNA]</scope>
    <source>
        <strain evidence="3 4">NB-22</strain>
    </source>
</reference>
<sequence length="210" mass="22668">MNSIMILLVVFGGLIFVLGCFYLVNSWQQYHQWKFATLLVLVSLAVTVYGVINLPYWHKNSSAQTSSQTSAKSSSSGTSSNSISGYSNNPALSSSTANMTQEQKEAAVLKQLQSSYSKFGSVAFDSGSKTFQIDPSSGDEADSLKYLAQNPTQASSMGWSSLTDSLDKTSTQVSKLLGSDYSISLMNPNDTSQAMYTTKNGSKTYDIADQ</sequence>
<organism evidence="3 4">
    <name type="scientific">Limosilactobacillus fermentum NB-22</name>
    <dbReference type="NCBI Taxonomy" id="1408443"/>
    <lineage>
        <taxon>Bacteria</taxon>
        <taxon>Bacillati</taxon>
        <taxon>Bacillota</taxon>
        <taxon>Bacilli</taxon>
        <taxon>Lactobacillales</taxon>
        <taxon>Lactobacillaceae</taxon>
        <taxon>Limosilactobacillus</taxon>
    </lineage>
</organism>
<feature type="transmembrane region" description="Helical" evidence="2">
    <location>
        <begin position="36"/>
        <end position="57"/>
    </location>
</feature>
<evidence type="ECO:0000256" key="1">
    <source>
        <dbReference type="SAM" id="MobiDB-lite"/>
    </source>
</evidence>
<keyword evidence="2" id="KW-0472">Membrane</keyword>
<feature type="region of interest" description="Disordered" evidence="1">
    <location>
        <begin position="66"/>
        <end position="85"/>
    </location>
</feature>
<comment type="caution">
    <text evidence="3">The sequence shown here is derived from an EMBL/GenBank/DDBJ whole genome shotgun (WGS) entry which is preliminary data.</text>
</comment>
<dbReference type="Proteomes" id="UP000018412">
    <property type="component" value="Unassembled WGS sequence"/>
</dbReference>
<evidence type="ECO:0000313" key="3">
    <source>
        <dbReference type="EMBL" id="ESS00875.1"/>
    </source>
</evidence>
<keyword evidence="2" id="KW-0812">Transmembrane</keyword>
<name>A0A829LT61_LIMFE</name>
<accession>A0A829LT61</accession>